<dbReference type="Proteomes" id="UP000092666">
    <property type="component" value="Unassembled WGS sequence"/>
</dbReference>
<dbReference type="STRING" id="1296120.A0A1B9GQG5"/>
<dbReference type="InterPro" id="IPR002759">
    <property type="entry name" value="Pop5/Rpp14/Rnp2-like"/>
</dbReference>
<feature type="compositionally biased region" description="Basic and acidic residues" evidence="3">
    <location>
        <begin position="223"/>
        <end position="237"/>
    </location>
</feature>
<evidence type="ECO:0000313" key="5">
    <source>
        <dbReference type="Proteomes" id="UP000092666"/>
    </source>
</evidence>
<dbReference type="Gene3D" id="3.30.70.3250">
    <property type="entry name" value="Ribonuclease P, Pop5 subunit"/>
    <property type="match status" value="1"/>
</dbReference>
<dbReference type="InterPro" id="IPR038085">
    <property type="entry name" value="Rnp2-like_sf"/>
</dbReference>
<keyword evidence="2" id="KW-0819">tRNA processing</keyword>
<feature type="compositionally biased region" description="Acidic residues" evidence="3">
    <location>
        <begin position="46"/>
        <end position="62"/>
    </location>
</feature>
<sequence>MVRFKNRYLLVEFLVPSSFSSTIPSSIGPAATAYDPVTQHVTGNPEDIDDEEDDGSDDGGDDELTPIPSLPFLLPTGKLDMNLGDEGASIIYKAVRAVTTEVFGDEGWGRIASSFRVLYHSPLTTLTFLRIARNHYRLLWSALTFLTTLPSSSPKSQSYQLSFNNTNANIAVIPRVIAVSGTIRRLQNRGISYHRSIVGSIISHSHHQGRSTVGLSGGIDGAGKIEKDGEREREEISRLAGDV</sequence>
<dbReference type="PANTHER" id="PTHR15441:SF2">
    <property type="entry name" value="RIBONUCLEASE P_MRP PROTEIN SUBUNIT POP5"/>
    <property type="match status" value="1"/>
</dbReference>
<dbReference type="GO" id="GO:0001682">
    <property type="term" value="P:tRNA 5'-leader removal"/>
    <property type="evidence" value="ECO:0007669"/>
    <property type="project" value="InterPro"/>
</dbReference>
<name>A0A1B9GQG5_9TREE</name>
<dbReference type="OrthoDB" id="24745at2759"/>
<protein>
    <submittedName>
        <fullName evidence="4">Ribonuclease P/MRP protein subunit POP5</fullName>
    </submittedName>
</protein>
<reference evidence="5" key="2">
    <citation type="submission" date="2013-12" db="EMBL/GenBank/DDBJ databases">
        <title>Evolution of pathogenesis and genome organization in the Tremellales.</title>
        <authorList>
            <person name="Cuomo C."/>
            <person name="Litvintseva A."/>
            <person name="Heitman J."/>
            <person name="Chen Y."/>
            <person name="Sun S."/>
            <person name="Springer D."/>
            <person name="Dromer F."/>
            <person name="Young S."/>
            <person name="Zeng Q."/>
            <person name="Chapman S."/>
            <person name="Gujja S."/>
            <person name="Saif S."/>
            <person name="Birren B."/>
        </authorList>
    </citation>
    <scope>NUCLEOTIDE SEQUENCE [LARGE SCALE GENOMIC DNA]</scope>
    <source>
        <strain evidence="5">BCC8398</strain>
    </source>
</reference>
<dbReference type="GO" id="GO:0000172">
    <property type="term" value="C:ribonuclease MRP complex"/>
    <property type="evidence" value="ECO:0007669"/>
    <property type="project" value="TreeGrafter"/>
</dbReference>
<keyword evidence="5" id="KW-1185">Reference proteome</keyword>
<comment type="similarity">
    <text evidence="1">Belongs to the eukaryotic/archaeal RNase P protein component 2 family.</text>
</comment>
<feature type="region of interest" description="Disordered" evidence="3">
    <location>
        <begin position="220"/>
        <end position="243"/>
    </location>
</feature>
<reference evidence="4 5" key="1">
    <citation type="submission" date="2013-07" db="EMBL/GenBank/DDBJ databases">
        <title>The Genome Sequence of Cryptococcus heveanensis BCC8398.</title>
        <authorList>
            <consortium name="The Broad Institute Genome Sequencing Platform"/>
            <person name="Cuomo C."/>
            <person name="Litvintseva A."/>
            <person name="Chen Y."/>
            <person name="Heitman J."/>
            <person name="Sun S."/>
            <person name="Springer D."/>
            <person name="Dromer F."/>
            <person name="Young S.K."/>
            <person name="Zeng Q."/>
            <person name="Gargeya S."/>
            <person name="Fitzgerald M."/>
            <person name="Abouelleil A."/>
            <person name="Alvarado L."/>
            <person name="Berlin A.M."/>
            <person name="Chapman S.B."/>
            <person name="Dewar J."/>
            <person name="Goldberg J."/>
            <person name="Griggs A."/>
            <person name="Gujja S."/>
            <person name="Hansen M."/>
            <person name="Howarth C."/>
            <person name="Imamovic A."/>
            <person name="Larimer J."/>
            <person name="McCowan C."/>
            <person name="Murphy C."/>
            <person name="Pearson M."/>
            <person name="Priest M."/>
            <person name="Roberts A."/>
            <person name="Saif S."/>
            <person name="Shea T."/>
            <person name="Sykes S."/>
            <person name="Wortman J."/>
            <person name="Nusbaum C."/>
            <person name="Birren B."/>
        </authorList>
    </citation>
    <scope>NUCLEOTIDE SEQUENCE [LARGE SCALE GENOMIC DNA]</scope>
    <source>
        <strain evidence="4 5">BCC8398</strain>
    </source>
</reference>
<accession>A0A1B9GQG5</accession>
<dbReference type="GO" id="GO:0033204">
    <property type="term" value="F:ribonuclease P RNA binding"/>
    <property type="evidence" value="ECO:0007669"/>
    <property type="project" value="TreeGrafter"/>
</dbReference>
<dbReference type="Pfam" id="PF01900">
    <property type="entry name" value="RNase_P_Rpp14"/>
    <property type="match status" value="1"/>
</dbReference>
<dbReference type="EMBL" id="KV700126">
    <property type="protein sequence ID" value="OCF33246.1"/>
    <property type="molecule type" value="Genomic_DNA"/>
</dbReference>
<gene>
    <name evidence="4" type="ORF">I316_04987</name>
</gene>
<dbReference type="PANTHER" id="PTHR15441">
    <property type="entry name" value="RIBONUCLEASE P PROTEIN SUBUNIT P14"/>
    <property type="match status" value="1"/>
</dbReference>
<proteinExistence type="inferred from homology"/>
<dbReference type="GO" id="GO:0005730">
    <property type="term" value="C:nucleolus"/>
    <property type="evidence" value="ECO:0007669"/>
    <property type="project" value="TreeGrafter"/>
</dbReference>
<evidence type="ECO:0000256" key="2">
    <source>
        <dbReference type="ARBA" id="ARBA00022694"/>
    </source>
</evidence>
<dbReference type="AlphaFoldDB" id="A0A1B9GQG5"/>
<organism evidence="4 5">
    <name type="scientific">Kwoniella heveanensis BCC8398</name>
    <dbReference type="NCBI Taxonomy" id="1296120"/>
    <lineage>
        <taxon>Eukaryota</taxon>
        <taxon>Fungi</taxon>
        <taxon>Dikarya</taxon>
        <taxon>Basidiomycota</taxon>
        <taxon>Agaricomycotina</taxon>
        <taxon>Tremellomycetes</taxon>
        <taxon>Tremellales</taxon>
        <taxon>Cryptococcaceae</taxon>
        <taxon>Kwoniella</taxon>
    </lineage>
</organism>
<feature type="region of interest" description="Disordered" evidence="3">
    <location>
        <begin position="30"/>
        <end position="62"/>
    </location>
</feature>
<evidence type="ECO:0000256" key="1">
    <source>
        <dbReference type="ARBA" id="ARBA00010800"/>
    </source>
</evidence>
<evidence type="ECO:0000256" key="3">
    <source>
        <dbReference type="SAM" id="MobiDB-lite"/>
    </source>
</evidence>
<evidence type="ECO:0000313" key="4">
    <source>
        <dbReference type="EMBL" id="OCF33246.1"/>
    </source>
</evidence>
<dbReference type="GO" id="GO:0030681">
    <property type="term" value="C:multimeric ribonuclease P complex"/>
    <property type="evidence" value="ECO:0007669"/>
    <property type="project" value="TreeGrafter"/>
</dbReference>
<dbReference type="SUPFAM" id="SSF160350">
    <property type="entry name" value="Rnp2-like"/>
    <property type="match status" value="1"/>
</dbReference>